<evidence type="ECO:0000313" key="3">
    <source>
        <dbReference type="EMBL" id="MBP2436911.1"/>
    </source>
</evidence>
<protein>
    <recommendedName>
        <fullName evidence="5">ABC transporter permease</fullName>
    </recommendedName>
</protein>
<accession>A0ABS4ZI08</accession>
<feature type="transmembrane region" description="Helical" evidence="2">
    <location>
        <begin position="108"/>
        <end position="131"/>
    </location>
</feature>
<evidence type="ECO:0008006" key="5">
    <source>
        <dbReference type="Google" id="ProtNLM"/>
    </source>
</evidence>
<proteinExistence type="predicted"/>
<keyword evidence="2" id="KW-0472">Membrane</keyword>
<feature type="transmembrane region" description="Helical" evidence="2">
    <location>
        <begin position="151"/>
        <end position="177"/>
    </location>
</feature>
<dbReference type="RefSeq" id="WP_165135222.1">
    <property type="nucleotide sequence ID" value="NZ_CP049253.1"/>
</dbReference>
<evidence type="ECO:0000256" key="1">
    <source>
        <dbReference type="SAM" id="MobiDB-lite"/>
    </source>
</evidence>
<dbReference type="Proteomes" id="UP001519362">
    <property type="component" value="Unassembled WGS sequence"/>
</dbReference>
<name>A0ABS4ZI08_9MICO</name>
<feature type="transmembrane region" description="Helical" evidence="2">
    <location>
        <begin position="184"/>
        <end position="208"/>
    </location>
</feature>
<sequence>MSLTRIGVLTGLDLRQRARRAAFYILLTIFFVVVTAITVLAYIAGGRGSGSLTFSIGIYGVLLMATLVTPTFTGNAVNGDRDAATLAPVQVTLATTGEILVSKLLSGWAIGLVYLLAALPALIFAVVMSLAEPEPYALFGGEHDPIGIDVLAISILVLIVQVGIIAAIGVGLSAIIARPLFSVAATYLIVMLLTLGTLIAFALGSYAIRSDTVTLTESPGSFTDFDSGGSALPLCADAPAGAACVTPRPDVTEGCYAVENLSWSSAMRSDRVWWMLAMNPYIVLADATPTTYTDHGSPVDMFGFIKVSVRMAQMPPDLETSDWSDPCDGREPPAEGSAWYSEDYPTDKEIVEQTVPSWFVGLGIQVLIAAALMLWGAGRTQTPAKKTPPGSRIA</sequence>
<reference evidence="3 4" key="1">
    <citation type="submission" date="2021-03" db="EMBL/GenBank/DDBJ databases">
        <title>Sequencing the genomes of 1000 actinobacteria strains.</title>
        <authorList>
            <person name="Klenk H.-P."/>
        </authorList>
    </citation>
    <scope>NUCLEOTIDE SEQUENCE [LARGE SCALE GENOMIC DNA]</scope>
    <source>
        <strain evidence="3 4">DSM 24221</strain>
    </source>
</reference>
<keyword evidence="2" id="KW-1133">Transmembrane helix</keyword>
<organism evidence="3 4">
    <name type="scientific">Microbacterium amylolyticum</name>
    <dbReference type="NCBI Taxonomy" id="936337"/>
    <lineage>
        <taxon>Bacteria</taxon>
        <taxon>Bacillati</taxon>
        <taxon>Actinomycetota</taxon>
        <taxon>Actinomycetes</taxon>
        <taxon>Micrococcales</taxon>
        <taxon>Microbacteriaceae</taxon>
        <taxon>Microbacterium</taxon>
    </lineage>
</organism>
<feature type="transmembrane region" description="Helical" evidence="2">
    <location>
        <begin position="56"/>
        <end position="77"/>
    </location>
</feature>
<comment type="caution">
    <text evidence="3">The sequence shown here is derived from an EMBL/GenBank/DDBJ whole genome shotgun (WGS) entry which is preliminary data.</text>
</comment>
<gene>
    <name evidence="3" type="ORF">JOF34_001497</name>
</gene>
<feature type="transmembrane region" description="Helical" evidence="2">
    <location>
        <begin position="21"/>
        <end position="44"/>
    </location>
</feature>
<dbReference type="EMBL" id="JAGIOL010000001">
    <property type="protein sequence ID" value="MBP2436911.1"/>
    <property type="molecule type" value="Genomic_DNA"/>
</dbReference>
<keyword evidence="2" id="KW-0812">Transmembrane</keyword>
<keyword evidence="4" id="KW-1185">Reference proteome</keyword>
<evidence type="ECO:0000313" key="4">
    <source>
        <dbReference type="Proteomes" id="UP001519362"/>
    </source>
</evidence>
<evidence type="ECO:0000256" key="2">
    <source>
        <dbReference type="SAM" id="Phobius"/>
    </source>
</evidence>
<feature type="transmembrane region" description="Helical" evidence="2">
    <location>
        <begin position="358"/>
        <end position="377"/>
    </location>
</feature>
<feature type="region of interest" description="Disordered" evidence="1">
    <location>
        <begin position="317"/>
        <end position="341"/>
    </location>
</feature>